<protein>
    <submittedName>
        <fullName evidence="3">CHAD domain-containing protein</fullName>
    </submittedName>
</protein>
<dbReference type="SUPFAM" id="SSF55154">
    <property type="entry name" value="CYTH-like phosphatases"/>
    <property type="match status" value="1"/>
</dbReference>
<reference evidence="3 4" key="1">
    <citation type="submission" date="2021-01" db="EMBL/GenBank/DDBJ databases">
        <title>Sequencing the genomes of 1000 actinobacteria strains.</title>
        <authorList>
            <person name="Klenk H.-P."/>
        </authorList>
    </citation>
    <scope>NUCLEOTIDE SEQUENCE [LARGE SCALE GENOMIC DNA]</scope>
    <source>
        <strain evidence="3 4">DSM 13057</strain>
    </source>
</reference>
<dbReference type="Gene3D" id="2.40.320.10">
    <property type="entry name" value="Hypothetical Protein Pfu-838710-001"/>
    <property type="match status" value="1"/>
</dbReference>
<keyword evidence="4" id="KW-1185">Reference proteome</keyword>
<dbReference type="InterPro" id="IPR033469">
    <property type="entry name" value="CYTH-like_dom_sf"/>
</dbReference>
<proteinExistence type="predicted"/>
<evidence type="ECO:0000259" key="2">
    <source>
        <dbReference type="PROSITE" id="PS51708"/>
    </source>
</evidence>
<feature type="domain" description="CYTH" evidence="1">
    <location>
        <begin position="6"/>
        <end position="205"/>
    </location>
</feature>
<accession>A0ABS2L4H4</accession>
<dbReference type="InterPro" id="IPR038186">
    <property type="entry name" value="CHAD_dom_sf"/>
</dbReference>
<evidence type="ECO:0000259" key="1">
    <source>
        <dbReference type="PROSITE" id="PS51707"/>
    </source>
</evidence>
<dbReference type="Proteomes" id="UP000776164">
    <property type="component" value="Unassembled WGS sequence"/>
</dbReference>
<gene>
    <name evidence="3" type="ORF">JOE66_001636</name>
</gene>
<name>A0ABS2L4H4_9MICO</name>
<dbReference type="InterPro" id="IPR023577">
    <property type="entry name" value="CYTH_domain"/>
</dbReference>
<feature type="domain" description="CHAD" evidence="2">
    <location>
        <begin position="219"/>
        <end position="513"/>
    </location>
</feature>
<dbReference type="InterPro" id="IPR007899">
    <property type="entry name" value="CHAD_dom"/>
</dbReference>
<dbReference type="Pfam" id="PF05235">
    <property type="entry name" value="CHAD"/>
    <property type="match status" value="1"/>
</dbReference>
<evidence type="ECO:0000313" key="4">
    <source>
        <dbReference type="Proteomes" id="UP000776164"/>
    </source>
</evidence>
<dbReference type="Gene3D" id="1.40.20.10">
    <property type="entry name" value="CHAD domain"/>
    <property type="match status" value="1"/>
</dbReference>
<dbReference type="PROSITE" id="PS51708">
    <property type="entry name" value="CHAD"/>
    <property type="match status" value="1"/>
</dbReference>
<comment type="caution">
    <text evidence="3">The sequence shown here is derived from an EMBL/GenBank/DDBJ whole genome shotgun (WGS) entry which is preliminary data.</text>
</comment>
<dbReference type="PANTHER" id="PTHR39339:SF1">
    <property type="entry name" value="CHAD DOMAIN-CONTAINING PROTEIN"/>
    <property type="match status" value="1"/>
</dbReference>
<dbReference type="PANTHER" id="PTHR39339">
    <property type="entry name" value="SLR1444 PROTEIN"/>
    <property type="match status" value="1"/>
</dbReference>
<dbReference type="RefSeq" id="WP_205108395.1">
    <property type="nucleotide sequence ID" value="NZ_BAAAHT010000013.1"/>
</dbReference>
<organism evidence="3 4">
    <name type="scientific">Subtercola frigoramans</name>
    <dbReference type="NCBI Taxonomy" id="120298"/>
    <lineage>
        <taxon>Bacteria</taxon>
        <taxon>Bacillati</taxon>
        <taxon>Actinomycetota</taxon>
        <taxon>Actinomycetes</taxon>
        <taxon>Micrococcales</taxon>
        <taxon>Microbacteriaceae</taxon>
        <taxon>Subtercola</taxon>
    </lineage>
</organism>
<dbReference type="Pfam" id="PF01928">
    <property type="entry name" value="CYTH"/>
    <property type="match status" value="1"/>
</dbReference>
<evidence type="ECO:0000313" key="3">
    <source>
        <dbReference type="EMBL" id="MBM7472002.1"/>
    </source>
</evidence>
<dbReference type="CDD" id="cd07374">
    <property type="entry name" value="CYTH-like_Pase"/>
    <property type="match status" value="1"/>
</dbReference>
<sequence>MAPQMHIEIERKYDVDAAAVVPDLTGTGLVVRVSQPSTTTLEAVYYDTADLALASQRIVLRRRTGGADEGWHIKLPGDEGRLELHWPLGEDGPIPDAVLDLVMVHLRNRPVAPVARISTTRTTTCLFGADEVAIAEVCDDLVSAGDVATGQLRVWREWEVELTDDAPGSPKKRDALLDSIEKQLRVAGASPASSISKLAHALGKEKLGELGPRWVLTSRSTAGDVLRAAITSLTERLIAADPQVRQDEAGAIHEMRSTVRRLRSVFASYRALLPAPESLSLEAELEVLGQALGAARDPQVMHDRARNLVRSQSNKRMHEAVLARVVVQKEAEYHRALERLHELMTSDRYFRLLDALEHLATRATLPKAAQRAAARALAEGIVSDYSRVKRRMAGVNQAANATEWNQRTHRVRKAARRLRFAVEALSTGETAIFGEKAGRLARAAEGVQTALGEYRDSMLLQQLLLASSESAFAEGENTFGYGRLHAIEQQRSDNAIEEYSRARDEFTAAKKWLPSRSR</sequence>
<dbReference type="EMBL" id="JAFBBU010000001">
    <property type="protein sequence ID" value="MBM7472002.1"/>
    <property type="molecule type" value="Genomic_DNA"/>
</dbReference>
<dbReference type="SMART" id="SM00880">
    <property type="entry name" value="CHAD"/>
    <property type="match status" value="1"/>
</dbReference>
<dbReference type="SMART" id="SM01118">
    <property type="entry name" value="CYTH"/>
    <property type="match status" value="1"/>
</dbReference>
<dbReference type="PROSITE" id="PS51707">
    <property type="entry name" value="CYTH"/>
    <property type="match status" value="1"/>
</dbReference>